<evidence type="ECO:0000313" key="1">
    <source>
        <dbReference type="EMBL" id="KZP27160.1"/>
    </source>
</evidence>
<reference evidence="1 2" key="1">
    <citation type="journal article" date="2016" name="Mol. Biol. Evol.">
        <title>Comparative Genomics of Early-Diverging Mushroom-Forming Fungi Provides Insights into the Origins of Lignocellulose Decay Capabilities.</title>
        <authorList>
            <person name="Nagy L.G."/>
            <person name="Riley R."/>
            <person name="Tritt A."/>
            <person name="Adam C."/>
            <person name="Daum C."/>
            <person name="Floudas D."/>
            <person name="Sun H."/>
            <person name="Yadav J.S."/>
            <person name="Pangilinan J."/>
            <person name="Larsson K.H."/>
            <person name="Matsuura K."/>
            <person name="Barry K."/>
            <person name="Labutti K."/>
            <person name="Kuo R."/>
            <person name="Ohm R.A."/>
            <person name="Bhattacharya S.S."/>
            <person name="Shirouzu T."/>
            <person name="Yoshinaga Y."/>
            <person name="Martin F.M."/>
            <person name="Grigoriev I.V."/>
            <person name="Hibbett D.S."/>
        </authorList>
    </citation>
    <scope>NUCLEOTIDE SEQUENCE [LARGE SCALE GENOMIC DNA]</scope>
    <source>
        <strain evidence="1 2">CBS 109695</strain>
    </source>
</reference>
<evidence type="ECO:0000313" key="2">
    <source>
        <dbReference type="Proteomes" id="UP000076532"/>
    </source>
</evidence>
<sequence length="57" mass="6624">MRRKGQMRRLFRLCSHPILRILNVHLSALYGILVRVRCSLSTHHLCLTSVFAICYAV</sequence>
<accession>A0A166QHS5</accession>
<organism evidence="1 2">
    <name type="scientific">Athelia psychrophila</name>
    <dbReference type="NCBI Taxonomy" id="1759441"/>
    <lineage>
        <taxon>Eukaryota</taxon>
        <taxon>Fungi</taxon>
        <taxon>Dikarya</taxon>
        <taxon>Basidiomycota</taxon>
        <taxon>Agaricomycotina</taxon>
        <taxon>Agaricomycetes</taxon>
        <taxon>Agaricomycetidae</taxon>
        <taxon>Atheliales</taxon>
        <taxon>Atheliaceae</taxon>
        <taxon>Athelia</taxon>
    </lineage>
</organism>
<proteinExistence type="predicted"/>
<dbReference type="Proteomes" id="UP000076532">
    <property type="component" value="Unassembled WGS sequence"/>
</dbReference>
<keyword evidence="2" id="KW-1185">Reference proteome</keyword>
<dbReference type="AlphaFoldDB" id="A0A166QHS5"/>
<gene>
    <name evidence="1" type="ORF">FIBSPDRAFT_853844</name>
</gene>
<name>A0A166QHS5_9AGAM</name>
<protein>
    <submittedName>
        <fullName evidence="1">Uncharacterized protein</fullName>
    </submittedName>
</protein>
<dbReference type="EMBL" id="KV417510">
    <property type="protein sequence ID" value="KZP27160.1"/>
    <property type="molecule type" value="Genomic_DNA"/>
</dbReference>